<gene>
    <name evidence="3" type="ORF">FHX76_003215</name>
</gene>
<accession>A0A7X5R422</accession>
<keyword evidence="2" id="KW-0472">Membrane</keyword>
<organism evidence="3 4">
    <name type="scientific">Lysinibacter cavernae</name>
    <dbReference type="NCBI Taxonomy" id="1640652"/>
    <lineage>
        <taxon>Bacteria</taxon>
        <taxon>Bacillati</taxon>
        <taxon>Actinomycetota</taxon>
        <taxon>Actinomycetes</taxon>
        <taxon>Micrococcales</taxon>
        <taxon>Microbacteriaceae</taxon>
        <taxon>Lysinibacter</taxon>
    </lineage>
</organism>
<feature type="region of interest" description="Disordered" evidence="1">
    <location>
        <begin position="1"/>
        <end position="20"/>
    </location>
</feature>
<evidence type="ECO:0000256" key="2">
    <source>
        <dbReference type="SAM" id="Phobius"/>
    </source>
</evidence>
<dbReference type="Proteomes" id="UP000541033">
    <property type="component" value="Unassembled WGS sequence"/>
</dbReference>
<evidence type="ECO:0000256" key="1">
    <source>
        <dbReference type="SAM" id="MobiDB-lite"/>
    </source>
</evidence>
<reference evidence="3 4" key="1">
    <citation type="submission" date="2020-02" db="EMBL/GenBank/DDBJ databases">
        <title>Sequencing the genomes of 1000 actinobacteria strains.</title>
        <authorList>
            <person name="Klenk H.-P."/>
        </authorList>
    </citation>
    <scope>NUCLEOTIDE SEQUENCE [LARGE SCALE GENOMIC DNA]</scope>
    <source>
        <strain evidence="3 4">DSM 27960</strain>
    </source>
</reference>
<dbReference type="EMBL" id="JAAMOX010000004">
    <property type="protein sequence ID" value="NIH55294.1"/>
    <property type="molecule type" value="Genomic_DNA"/>
</dbReference>
<dbReference type="RefSeq" id="WP_167152366.1">
    <property type="nucleotide sequence ID" value="NZ_JAAMOX010000004.1"/>
</dbReference>
<evidence type="ECO:0000313" key="4">
    <source>
        <dbReference type="Proteomes" id="UP000541033"/>
    </source>
</evidence>
<comment type="caution">
    <text evidence="3">The sequence shown here is derived from an EMBL/GenBank/DDBJ whole genome shotgun (WGS) entry which is preliminary data.</text>
</comment>
<keyword evidence="2" id="KW-0812">Transmembrane</keyword>
<feature type="transmembrane region" description="Helical" evidence="2">
    <location>
        <begin position="21"/>
        <end position="44"/>
    </location>
</feature>
<evidence type="ECO:0008006" key="5">
    <source>
        <dbReference type="Google" id="ProtNLM"/>
    </source>
</evidence>
<name>A0A7X5R422_9MICO</name>
<keyword evidence="2" id="KW-1133">Transmembrane helix</keyword>
<proteinExistence type="predicted"/>
<sequence>MSTQVSSSEATGLNGERSSGTTSLVTVLGLIFAFLLVFGGFYVIGSAFAAEGYEAIVFGAGVLIDALGLWIAFWLISKID</sequence>
<keyword evidence="4" id="KW-1185">Reference proteome</keyword>
<dbReference type="AlphaFoldDB" id="A0A7X5R422"/>
<protein>
    <recommendedName>
        <fullName evidence="5">Cell division protein CrgA</fullName>
    </recommendedName>
</protein>
<evidence type="ECO:0000313" key="3">
    <source>
        <dbReference type="EMBL" id="NIH55294.1"/>
    </source>
</evidence>
<feature type="transmembrane region" description="Helical" evidence="2">
    <location>
        <begin position="56"/>
        <end position="76"/>
    </location>
</feature>